<protein>
    <submittedName>
        <fullName evidence="1">Uncharacterized protein</fullName>
    </submittedName>
</protein>
<evidence type="ECO:0000313" key="2">
    <source>
        <dbReference type="Proteomes" id="UP001054945"/>
    </source>
</evidence>
<dbReference type="EMBL" id="BPLR01008557">
    <property type="protein sequence ID" value="GIY25537.1"/>
    <property type="molecule type" value="Genomic_DNA"/>
</dbReference>
<evidence type="ECO:0000313" key="1">
    <source>
        <dbReference type="EMBL" id="GIY25537.1"/>
    </source>
</evidence>
<dbReference type="Proteomes" id="UP001054945">
    <property type="component" value="Unassembled WGS sequence"/>
</dbReference>
<comment type="caution">
    <text evidence="1">The sequence shown here is derived from an EMBL/GenBank/DDBJ whole genome shotgun (WGS) entry which is preliminary data.</text>
</comment>
<name>A0AAV4RW08_CAEEX</name>
<gene>
    <name evidence="1" type="ORF">CEXT_178971</name>
</gene>
<accession>A0AAV4RW08</accession>
<reference evidence="1 2" key="1">
    <citation type="submission" date="2021-06" db="EMBL/GenBank/DDBJ databases">
        <title>Caerostris extrusa draft genome.</title>
        <authorList>
            <person name="Kono N."/>
            <person name="Arakawa K."/>
        </authorList>
    </citation>
    <scope>NUCLEOTIDE SEQUENCE [LARGE SCALE GENOMIC DNA]</scope>
</reference>
<keyword evidence="2" id="KW-1185">Reference proteome</keyword>
<proteinExistence type="predicted"/>
<sequence>MPNEVFRIQEEDCALEFKGKCSVSLDVMWVRDKTEKDAIDVTKRSHRNATADSCWRPIIVTRAIRSHACAPHFEMCMGYRLDALLSGSAFFFYSNRNTNITHTFSTNQIS</sequence>
<organism evidence="1 2">
    <name type="scientific">Caerostris extrusa</name>
    <name type="common">Bark spider</name>
    <name type="synonym">Caerostris bankana</name>
    <dbReference type="NCBI Taxonomy" id="172846"/>
    <lineage>
        <taxon>Eukaryota</taxon>
        <taxon>Metazoa</taxon>
        <taxon>Ecdysozoa</taxon>
        <taxon>Arthropoda</taxon>
        <taxon>Chelicerata</taxon>
        <taxon>Arachnida</taxon>
        <taxon>Araneae</taxon>
        <taxon>Araneomorphae</taxon>
        <taxon>Entelegynae</taxon>
        <taxon>Araneoidea</taxon>
        <taxon>Araneidae</taxon>
        <taxon>Caerostris</taxon>
    </lineage>
</organism>
<dbReference type="AlphaFoldDB" id="A0AAV4RW08"/>